<organism evidence="1 2">
    <name type="scientific">Canavalia gladiata</name>
    <name type="common">Sword bean</name>
    <name type="synonym">Dolichos gladiatus</name>
    <dbReference type="NCBI Taxonomy" id="3824"/>
    <lineage>
        <taxon>Eukaryota</taxon>
        <taxon>Viridiplantae</taxon>
        <taxon>Streptophyta</taxon>
        <taxon>Embryophyta</taxon>
        <taxon>Tracheophyta</taxon>
        <taxon>Spermatophyta</taxon>
        <taxon>Magnoliopsida</taxon>
        <taxon>eudicotyledons</taxon>
        <taxon>Gunneridae</taxon>
        <taxon>Pentapetalae</taxon>
        <taxon>rosids</taxon>
        <taxon>fabids</taxon>
        <taxon>Fabales</taxon>
        <taxon>Fabaceae</taxon>
        <taxon>Papilionoideae</taxon>
        <taxon>50 kb inversion clade</taxon>
        <taxon>NPAAA clade</taxon>
        <taxon>indigoferoid/millettioid clade</taxon>
        <taxon>Phaseoleae</taxon>
        <taxon>Canavalia</taxon>
    </lineage>
</organism>
<dbReference type="Proteomes" id="UP001367508">
    <property type="component" value="Unassembled WGS sequence"/>
</dbReference>
<comment type="caution">
    <text evidence="1">The sequence shown here is derived from an EMBL/GenBank/DDBJ whole genome shotgun (WGS) entry which is preliminary data.</text>
</comment>
<evidence type="ECO:0000313" key="2">
    <source>
        <dbReference type="Proteomes" id="UP001367508"/>
    </source>
</evidence>
<protein>
    <submittedName>
        <fullName evidence="1">Uncharacterized protein</fullName>
    </submittedName>
</protein>
<dbReference type="EMBL" id="JAYMYQ010000001">
    <property type="protein sequence ID" value="KAK7358252.1"/>
    <property type="molecule type" value="Genomic_DNA"/>
</dbReference>
<proteinExistence type="predicted"/>
<reference evidence="1 2" key="1">
    <citation type="submission" date="2024-01" db="EMBL/GenBank/DDBJ databases">
        <title>The genomes of 5 underutilized Papilionoideae crops provide insights into root nodulation and disease resistanc.</title>
        <authorList>
            <person name="Jiang F."/>
        </authorList>
    </citation>
    <scope>NUCLEOTIDE SEQUENCE [LARGE SCALE GENOMIC DNA]</scope>
    <source>
        <strain evidence="1">LVBAO_FW01</strain>
        <tissue evidence="1">Leaves</tissue>
    </source>
</reference>
<dbReference type="AlphaFoldDB" id="A0AAN9MU57"/>
<evidence type="ECO:0000313" key="1">
    <source>
        <dbReference type="EMBL" id="KAK7358252.1"/>
    </source>
</evidence>
<gene>
    <name evidence="1" type="ORF">VNO77_00178</name>
</gene>
<name>A0AAN9MU57_CANGL</name>
<accession>A0AAN9MU57</accession>
<sequence>MGVDGSSIAMPFSKDNINGLATVQHHWTQLNSLMKEVEVGLSFSISSWFSTAQVLLTLCPTLTCFSSVPEGT</sequence>
<keyword evidence="2" id="KW-1185">Reference proteome</keyword>